<dbReference type="PROSITE" id="PS51257">
    <property type="entry name" value="PROKAR_LIPOPROTEIN"/>
    <property type="match status" value="1"/>
</dbReference>
<dbReference type="InterPro" id="IPR036182">
    <property type="entry name" value="PCuAC_sf"/>
</dbReference>
<comment type="caution">
    <text evidence="3">The sequence shown here is derived from an EMBL/GenBank/DDBJ whole genome shotgun (WGS) entry which is preliminary data.</text>
</comment>
<keyword evidence="2" id="KW-0732">Signal</keyword>
<feature type="signal peptide" evidence="2">
    <location>
        <begin position="1"/>
        <end position="29"/>
    </location>
</feature>
<organism evidence="3 4">
    <name type="scientific">Pilimelia columellifera subsp. columellifera</name>
    <dbReference type="NCBI Taxonomy" id="706583"/>
    <lineage>
        <taxon>Bacteria</taxon>
        <taxon>Bacillati</taxon>
        <taxon>Actinomycetota</taxon>
        <taxon>Actinomycetes</taxon>
        <taxon>Micromonosporales</taxon>
        <taxon>Micromonosporaceae</taxon>
        <taxon>Pilimelia</taxon>
    </lineage>
</organism>
<feature type="region of interest" description="Disordered" evidence="1">
    <location>
        <begin position="125"/>
        <end position="165"/>
    </location>
</feature>
<evidence type="ECO:0008006" key="5">
    <source>
        <dbReference type="Google" id="ProtNLM"/>
    </source>
</evidence>
<feature type="chain" id="PRO_5045547331" description="Lipoprotein LpqE" evidence="2">
    <location>
        <begin position="30"/>
        <end position="238"/>
    </location>
</feature>
<proteinExistence type="predicted"/>
<evidence type="ECO:0000256" key="1">
    <source>
        <dbReference type="SAM" id="MobiDB-lite"/>
    </source>
</evidence>
<feature type="compositionally biased region" description="Low complexity" evidence="1">
    <location>
        <begin position="135"/>
        <end position="159"/>
    </location>
</feature>
<evidence type="ECO:0000313" key="3">
    <source>
        <dbReference type="EMBL" id="GAA2519260.1"/>
    </source>
</evidence>
<keyword evidence="4" id="KW-1185">Reference proteome</keyword>
<dbReference type="EMBL" id="BAAARY010000005">
    <property type="protein sequence ID" value="GAA2519260.1"/>
    <property type="molecule type" value="Genomic_DNA"/>
</dbReference>
<evidence type="ECO:0000256" key="2">
    <source>
        <dbReference type="SAM" id="SignalP"/>
    </source>
</evidence>
<evidence type="ECO:0000313" key="4">
    <source>
        <dbReference type="Proteomes" id="UP001499978"/>
    </source>
</evidence>
<dbReference type="Proteomes" id="UP001499978">
    <property type="component" value="Unassembled WGS sequence"/>
</dbReference>
<dbReference type="Gene3D" id="2.60.40.1890">
    <property type="entry name" value="PCu(A)C copper chaperone"/>
    <property type="match status" value="1"/>
</dbReference>
<sequence>MTRSTNRRGAALLAGAALTASLLVSGCSAGQIAETAKKRPSVAGVNASASLPDGGVVSVRDAVIVFDSHGYPKGGTAPLSLSLFNDTTAPVTVRASVRPDTGLAHLVGAESVTLVQGRDAAAAAARHSAGKTGDAAASASPIATPSAARPSASPAGGTAKPAGDEAQLSVPVAGTLALRPGQESFLQVVGLSAALKGGMGVPLRFDFSNGLVIDVDATVSTPLTPLPRQTGGPDEGGH</sequence>
<protein>
    <recommendedName>
        <fullName evidence="5">Lipoprotein LpqE</fullName>
    </recommendedName>
</protein>
<accession>A0ABN3NDP3</accession>
<dbReference type="RefSeq" id="WP_344170436.1">
    <property type="nucleotide sequence ID" value="NZ_BAAARY010000005.1"/>
</dbReference>
<reference evidence="3 4" key="1">
    <citation type="journal article" date="2019" name="Int. J. Syst. Evol. Microbiol.">
        <title>The Global Catalogue of Microorganisms (GCM) 10K type strain sequencing project: providing services to taxonomists for standard genome sequencing and annotation.</title>
        <authorList>
            <consortium name="The Broad Institute Genomics Platform"/>
            <consortium name="The Broad Institute Genome Sequencing Center for Infectious Disease"/>
            <person name="Wu L."/>
            <person name="Ma J."/>
        </authorList>
    </citation>
    <scope>NUCLEOTIDE SEQUENCE [LARGE SCALE GENOMIC DNA]</scope>
    <source>
        <strain evidence="3 4">JCM 3367</strain>
    </source>
</reference>
<gene>
    <name evidence="3" type="ORF">GCM10010201_15430</name>
</gene>
<name>A0ABN3NDP3_9ACTN</name>